<dbReference type="NCBIfam" id="TIGR01667">
    <property type="entry name" value="YCCS_YHFK"/>
    <property type="match status" value="1"/>
</dbReference>
<feature type="transmembrane region" description="Helical" evidence="7">
    <location>
        <begin position="469"/>
        <end position="486"/>
    </location>
</feature>
<keyword evidence="5 7" id="KW-0472">Membrane</keyword>
<dbReference type="InterPro" id="IPR010019">
    <property type="entry name" value="Integral_membrane_YccS"/>
</dbReference>
<feature type="transmembrane region" description="Helical" evidence="7">
    <location>
        <begin position="21"/>
        <end position="38"/>
    </location>
</feature>
<evidence type="ECO:0000256" key="6">
    <source>
        <dbReference type="ARBA" id="ARBA00043993"/>
    </source>
</evidence>
<dbReference type="AlphaFoldDB" id="A0A010SLI9"/>
<feature type="transmembrane region" description="Helical" evidence="7">
    <location>
        <begin position="44"/>
        <end position="61"/>
    </location>
</feature>
<dbReference type="PATRIC" id="fig|1042209.11.peg.5405"/>
<feature type="transmembrane region" description="Helical" evidence="7">
    <location>
        <begin position="91"/>
        <end position="109"/>
    </location>
</feature>
<feature type="transmembrane region" description="Helical" evidence="7">
    <location>
        <begin position="116"/>
        <end position="134"/>
    </location>
</feature>
<evidence type="ECO:0000256" key="3">
    <source>
        <dbReference type="ARBA" id="ARBA00022692"/>
    </source>
</evidence>
<evidence type="ECO:0000259" key="8">
    <source>
        <dbReference type="Pfam" id="PF12805"/>
    </source>
</evidence>
<dbReference type="Pfam" id="PF12805">
    <property type="entry name" value="FUSC-like"/>
    <property type="match status" value="1"/>
</dbReference>
<comment type="caution">
    <text evidence="10">The sequence shown here is derived from an EMBL/GenBank/DDBJ whole genome shotgun (WGS) entry which is preliminary data.</text>
</comment>
<dbReference type="InterPro" id="IPR032692">
    <property type="entry name" value="YccS_N"/>
</dbReference>
<sequence length="727" mass="80600">MPSTSFRQTLRRLWALDKFSYSVRVFIALTGTMALCWYKNEMGLLIPLFLGIIASALAETDDSWQGRLNALAVTLVCFSVAAFSVELLFPYPYIFVVALALASFGLTMLGALGERYGAIASATLILSVYTMIGVDQRGGAVTDFWHEPVLLVAGAAWYGLLSVLWQALFSNQPVQQSLARLFRELGFYLKLKSSLFEPIRQMDVEARRLELAQQNGRVVAALNAAKEIILHRVGNGRPGSKLSRYLKLYFLAQDIHERASSSHYPYNALAEAFFHSDVLFRCQRLLRQQGKACRALAESIQMRQPFVYDDSFAQALSDLHASLEHLRIQSNPAWRGLLRSLRALAANLSTLDRLLSDASNPDNLADASDSSLLDRSPRNLKDVWTRLRTQLTPTSLLFRHALRLPLALTVGYGMVHLIHPSQGYWIILTTLFVCQPNYGATRRKLGQRILGTAIGLTLAWALFDLFPNPLVQSCFAIAAGVVFFINRTTRYTLATAAITLMVLFCFNQVGDGYGLFLPRLLDTLLGGLIAGLAVLLFLPDWQGRRLNKVLANTLTCNSIYLRQIMQQYAVGKRDDLAYRLARRNAHNADAALSTTLANMLMEPGHFRKDADVGFRFLVLSHTLLSYLSGLGAHREIQLPADVREQLINGAGVSLAASIDEIAQGLASKLPIAIQSDDEEALAAGLEQMPDEIDEGQRLVQTQLGLICRQLGPLRTLAAHLIKDTSEE</sequence>
<reference evidence="10 11" key="1">
    <citation type="journal article" date="2011" name="J. Bacteriol.">
        <title>Draft genome sequence of the polycyclic aromatic hydrocarbon-degrading, genetically engineered bioluminescent bioreporter Pseudomonas fluorescens HK44.</title>
        <authorList>
            <person name="Chauhan A."/>
            <person name="Layton A.C."/>
            <person name="Williams D.E."/>
            <person name="Smartt A.E."/>
            <person name="Ripp S."/>
            <person name="Karpinets T.V."/>
            <person name="Brown S.D."/>
            <person name="Sayler G.S."/>
        </authorList>
    </citation>
    <scope>NUCLEOTIDE SEQUENCE [LARGE SCALE GENOMIC DNA]</scope>
    <source>
        <strain evidence="10 11">HK44</strain>
    </source>
</reference>
<dbReference type="NCBIfam" id="TIGR01666">
    <property type="entry name" value="YCCS"/>
    <property type="match status" value="1"/>
</dbReference>
<evidence type="ECO:0000256" key="5">
    <source>
        <dbReference type="ARBA" id="ARBA00023136"/>
    </source>
</evidence>
<feature type="transmembrane region" description="Helical" evidence="7">
    <location>
        <begin position="396"/>
        <end position="415"/>
    </location>
</feature>
<feature type="transmembrane region" description="Helical" evidence="7">
    <location>
        <begin position="149"/>
        <end position="169"/>
    </location>
</feature>
<dbReference type="PANTHER" id="PTHR30509">
    <property type="entry name" value="P-HYDROXYBENZOIC ACID EFFLUX PUMP SUBUNIT-RELATED"/>
    <property type="match status" value="1"/>
</dbReference>
<evidence type="ECO:0000256" key="2">
    <source>
        <dbReference type="ARBA" id="ARBA00022475"/>
    </source>
</evidence>
<keyword evidence="4 7" id="KW-1133">Transmembrane helix</keyword>
<protein>
    <submittedName>
        <fullName evidence="10">YccS/YhfK family integral membrane protein</fullName>
    </submittedName>
</protein>
<comment type="subcellular location">
    <subcellularLocation>
        <location evidence="1">Cell membrane</location>
        <topology evidence="1">Multi-pass membrane protein</topology>
    </subcellularLocation>
</comment>
<feature type="transmembrane region" description="Helical" evidence="7">
    <location>
        <begin position="68"/>
        <end position="85"/>
    </location>
</feature>
<evidence type="ECO:0000313" key="11">
    <source>
        <dbReference type="Proteomes" id="UP000022611"/>
    </source>
</evidence>
<accession>A0A010SLI9</accession>
<keyword evidence="3 7" id="KW-0812">Transmembrane</keyword>
<feature type="domain" description="Integral membrane protein YccS N-terminal" evidence="8">
    <location>
        <begin position="71"/>
        <end position="355"/>
    </location>
</feature>
<dbReference type="InterPro" id="IPR010020">
    <property type="entry name" value="Integral_membrane_YCCS_YHJK"/>
</dbReference>
<name>A0A010SLI9_PSEFL</name>
<feature type="transmembrane region" description="Helical" evidence="7">
    <location>
        <begin position="516"/>
        <end position="538"/>
    </location>
</feature>
<organism evidence="10 11">
    <name type="scientific">Pseudomonas fluorescens HK44</name>
    <dbReference type="NCBI Taxonomy" id="1042209"/>
    <lineage>
        <taxon>Bacteria</taxon>
        <taxon>Pseudomonadati</taxon>
        <taxon>Pseudomonadota</taxon>
        <taxon>Gammaproteobacteria</taxon>
        <taxon>Pseudomonadales</taxon>
        <taxon>Pseudomonadaceae</taxon>
        <taxon>Pseudomonas</taxon>
    </lineage>
</organism>
<dbReference type="HOGENOM" id="CLU_013315_1_0_6"/>
<dbReference type="OrthoDB" id="8670769at2"/>
<gene>
    <name evidence="10" type="ORF">HK44_014890</name>
</gene>
<evidence type="ECO:0000256" key="7">
    <source>
        <dbReference type="SAM" id="Phobius"/>
    </source>
</evidence>
<proteinExistence type="inferred from homology"/>
<dbReference type="EMBL" id="AFOY02000019">
    <property type="protein sequence ID" value="EXF92083.1"/>
    <property type="molecule type" value="Genomic_DNA"/>
</dbReference>
<dbReference type="InterPro" id="IPR049453">
    <property type="entry name" value="Memb_transporter_dom"/>
</dbReference>
<dbReference type="GO" id="GO:0005886">
    <property type="term" value="C:plasma membrane"/>
    <property type="evidence" value="ECO:0007669"/>
    <property type="project" value="UniProtKB-SubCell"/>
</dbReference>
<feature type="domain" description="Integral membrane bound transporter" evidence="9">
    <location>
        <begin position="413"/>
        <end position="530"/>
    </location>
</feature>
<dbReference type="eggNOG" id="COG1289">
    <property type="taxonomic scope" value="Bacteria"/>
</dbReference>
<dbReference type="Proteomes" id="UP000022611">
    <property type="component" value="Unassembled WGS sequence"/>
</dbReference>
<keyword evidence="2" id="KW-1003">Cell membrane</keyword>
<dbReference type="PANTHER" id="PTHR30509:SF8">
    <property type="entry name" value="INNER MEMBRANE PROTEIN YCCS"/>
    <property type="match status" value="1"/>
</dbReference>
<dbReference type="Pfam" id="PF13515">
    <property type="entry name" value="FUSC_2"/>
    <property type="match status" value="1"/>
</dbReference>
<evidence type="ECO:0000256" key="1">
    <source>
        <dbReference type="ARBA" id="ARBA00004651"/>
    </source>
</evidence>
<comment type="similarity">
    <text evidence="6">Belongs to the YccS/YhfK family.</text>
</comment>
<evidence type="ECO:0000259" key="9">
    <source>
        <dbReference type="Pfam" id="PF13515"/>
    </source>
</evidence>
<evidence type="ECO:0000313" key="10">
    <source>
        <dbReference type="EMBL" id="EXF92083.1"/>
    </source>
</evidence>
<evidence type="ECO:0000256" key="4">
    <source>
        <dbReference type="ARBA" id="ARBA00022989"/>
    </source>
</evidence>
<feature type="transmembrane region" description="Helical" evidence="7">
    <location>
        <begin position="493"/>
        <end position="510"/>
    </location>
</feature>
<dbReference type="RefSeq" id="WP_019694028.1">
    <property type="nucleotide sequence ID" value="NZ_AFOY02000019.1"/>
</dbReference>